<feature type="transmembrane region" description="Helical" evidence="2">
    <location>
        <begin position="66"/>
        <end position="86"/>
    </location>
</feature>
<dbReference type="InterPro" id="IPR019051">
    <property type="entry name" value="Trp_biosyn_TM_oprn/chp"/>
</dbReference>
<sequence>MLAAAGMLWLASNMQWLTVSADDDKAGPQSVAVKGSTYSTEILAVALLVVAAAVALLVLRRWGRRFVAGIAGLAAIGASLSPVSILTTDPDYSRLHALLSTRTSARKATDAPALESWAQITGVEVHHLGPVLALLACALVVMAAVVVLMRPGADGVRANAYERKATRAEKLQEDLEESPDSGRVMWDALDEDIDPTDVK</sequence>
<evidence type="ECO:0000313" key="4">
    <source>
        <dbReference type="Proteomes" id="UP000312032"/>
    </source>
</evidence>
<proteinExistence type="predicted"/>
<protein>
    <submittedName>
        <fullName evidence="3">TIGR02234 family membrane protein</fullName>
    </submittedName>
</protein>
<keyword evidence="2" id="KW-1133">Transmembrane helix</keyword>
<dbReference type="AlphaFoldDB" id="A0A5C4U5A5"/>
<feature type="transmembrane region" description="Helical" evidence="2">
    <location>
        <begin position="37"/>
        <end position="59"/>
    </location>
</feature>
<keyword evidence="4" id="KW-1185">Reference proteome</keyword>
<feature type="compositionally biased region" description="Acidic residues" evidence="1">
    <location>
        <begin position="188"/>
        <end position="199"/>
    </location>
</feature>
<feature type="region of interest" description="Disordered" evidence="1">
    <location>
        <begin position="168"/>
        <end position="199"/>
    </location>
</feature>
<dbReference type="OrthoDB" id="4372702at2"/>
<reference evidence="3 4" key="1">
    <citation type="submission" date="2019-06" db="EMBL/GenBank/DDBJ databases">
        <authorList>
            <person name="Li J."/>
        </authorList>
    </citation>
    <scope>NUCLEOTIDE SEQUENCE [LARGE SCALE GENOMIC DNA]</scope>
    <source>
        <strain evidence="3 4">LMG 28165</strain>
    </source>
</reference>
<comment type="caution">
    <text evidence="3">The sequence shown here is derived from an EMBL/GenBank/DDBJ whole genome shotgun (WGS) entry which is preliminary data.</text>
</comment>
<evidence type="ECO:0000256" key="2">
    <source>
        <dbReference type="SAM" id="Phobius"/>
    </source>
</evidence>
<evidence type="ECO:0000256" key="1">
    <source>
        <dbReference type="SAM" id="MobiDB-lite"/>
    </source>
</evidence>
<dbReference type="NCBIfam" id="TIGR02234">
    <property type="entry name" value="trp_oprn_chp"/>
    <property type="match status" value="1"/>
</dbReference>
<keyword evidence="2" id="KW-0472">Membrane</keyword>
<keyword evidence="2" id="KW-0812">Transmembrane</keyword>
<dbReference type="InterPro" id="IPR011746">
    <property type="entry name" value="Trp_synth-assoc_CHP"/>
</dbReference>
<evidence type="ECO:0000313" key="3">
    <source>
        <dbReference type="EMBL" id="TNL99460.1"/>
    </source>
</evidence>
<accession>A0A5C4U5A5</accession>
<dbReference type="Pfam" id="PF09534">
    <property type="entry name" value="Trp_oprn_chp"/>
    <property type="match status" value="1"/>
</dbReference>
<dbReference type="Proteomes" id="UP000312032">
    <property type="component" value="Unassembled WGS sequence"/>
</dbReference>
<dbReference type="EMBL" id="VDHJ01000003">
    <property type="protein sequence ID" value="TNL99460.1"/>
    <property type="molecule type" value="Genomic_DNA"/>
</dbReference>
<feature type="transmembrane region" description="Helical" evidence="2">
    <location>
        <begin position="131"/>
        <end position="149"/>
    </location>
</feature>
<organism evidence="3 4">
    <name type="scientific">Corynebacterium tapiri</name>
    <dbReference type="NCBI Taxonomy" id="1448266"/>
    <lineage>
        <taxon>Bacteria</taxon>
        <taxon>Bacillati</taxon>
        <taxon>Actinomycetota</taxon>
        <taxon>Actinomycetes</taxon>
        <taxon>Mycobacteriales</taxon>
        <taxon>Corynebacteriaceae</taxon>
        <taxon>Corynebacterium</taxon>
    </lineage>
</organism>
<name>A0A5C4U5A5_9CORY</name>
<gene>
    <name evidence="3" type="ORF">FHE74_03050</name>
</gene>